<feature type="transmembrane region" description="Helical" evidence="5">
    <location>
        <begin position="118"/>
        <end position="139"/>
    </location>
</feature>
<dbReference type="EnsemblMetazoa" id="XM_014405002.2">
    <property type="protein sequence ID" value="XP_014260488.1"/>
    <property type="gene ID" value="LOC106673065"/>
</dbReference>
<reference evidence="6" key="1">
    <citation type="submission" date="2022-01" db="UniProtKB">
        <authorList>
            <consortium name="EnsemblMetazoa"/>
        </authorList>
    </citation>
    <scope>IDENTIFICATION</scope>
</reference>
<dbReference type="RefSeq" id="XP_014260487.1">
    <property type="nucleotide sequence ID" value="XM_014405001.2"/>
</dbReference>
<sequence>MYFHYAASGKEDEIKMTELMDMKREHIKQPPELKTIRGEHFYKSMQYGLRIVNGINTVLSISFLLIGMILVYKREEGFVIIQKDTYQSLSTAMMLNGAAMTLFSLLGFFTLQVTSRKYLLLFHAIVGAVLLGNIVVSILKIPTENDILNQTKEYLYKSLAMYYNDSTYHFVWDNLQYRMHCCGILSYRDWCHNNKDNVSVCDIPTSCAHCNLPCHKSAHQKNNFKFHVDGCLPLINGYIMCAVIFQKTIDFLMLGLIAISSIMSIFVFYEVFNNPPS</sequence>
<dbReference type="InterPro" id="IPR008952">
    <property type="entry name" value="Tetraspanin_EC2_sf"/>
</dbReference>
<dbReference type="InterPro" id="IPR018499">
    <property type="entry name" value="Tetraspanin/Peripherin"/>
</dbReference>
<dbReference type="EnsemblMetazoa" id="XM_014405001.2">
    <property type="protein sequence ID" value="XP_014260487.1"/>
    <property type="gene ID" value="LOC106673065"/>
</dbReference>
<evidence type="ECO:0000256" key="5">
    <source>
        <dbReference type="SAM" id="Phobius"/>
    </source>
</evidence>
<dbReference type="Gene3D" id="1.10.1450.10">
    <property type="entry name" value="Tetraspanin"/>
    <property type="match status" value="1"/>
</dbReference>
<dbReference type="EnsemblMetazoa" id="XM_014405003.2">
    <property type="protein sequence ID" value="XP_014260489.1"/>
    <property type="gene ID" value="LOC106673065"/>
</dbReference>
<dbReference type="SUPFAM" id="SSF48652">
    <property type="entry name" value="Tetraspanin"/>
    <property type="match status" value="1"/>
</dbReference>
<evidence type="ECO:0000256" key="1">
    <source>
        <dbReference type="ARBA" id="ARBA00004141"/>
    </source>
</evidence>
<dbReference type="GO" id="GO:0016020">
    <property type="term" value="C:membrane"/>
    <property type="evidence" value="ECO:0007669"/>
    <property type="project" value="UniProtKB-SubCell"/>
</dbReference>
<keyword evidence="7" id="KW-1185">Reference proteome</keyword>
<dbReference type="KEGG" id="clec:106673065"/>
<dbReference type="OrthoDB" id="10033535at2759"/>
<dbReference type="GeneID" id="106673065"/>
<feature type="transmembrane region" description="Helical" evidence="5">
    <location>
        <begin position="51"/>
        <end position="72"/>
    </location>
</feature>
<organism evidence="6 7">
    <name type="scientific">Cimex lectularius</name>
    <name type="common">Bed bug</name>
    <name type="synonym">Acanthia lectularia</name>
    <dbReference type="NCBI Taxonomy" id="79782"/>
    <lineage>
        <taxon>Eukaryota</taxon>
        <taxon>Metazoa</taxon>
        <taxon>Ecdysozoa</taxon>
        <taxon>Arthropoda</taxon>
        <taxon>Hexapoda</taxon>
        <taxon>Insecta</taxon>
        <taxon>Pterygota</taxon>
        <taxon>Neoptera</taxon>
        <taxon>Paraneoptera</taxon>
        <taxon>Hemiptera</taxon>
        <taxon>Heteroptera</taxon>
        <taxon>Panheteroptera</taxon>
        <taxon>Cimicomorpha</taxon>
        <taxon>Cimicidae</taxon>
        <taxon>Cimex</taxon>
    </lineage>
</organism>
<dbReference type="EnsemblMetazoa" id="XM_014405000.2">
    <property type="protein sequence ID" value="XP_014260486.1"/>
    <property type="gene ID" value="LOC106673065"/>
</dbReference>
<evidence type="ECO:0000256" key="2">
    <source>
        <dbReference type="ARBA" id="ARBA00022692"/>
    </source>
</evidence>
<keyword evidence="4 5" id="KW-0472">Membrane</keyword>
<name>A0A8I6SB26_CIMLE</name>
<evidence type="ECO:0000256" key="3">
    <source>
        <dbReference type="ARBA" id="ARBA00022989"/>
    </source>
</evidence>
<feature type="transmembrane region" description="Helical" evidence="5">
    <location>
        <begin position="251"/>
        <end position="272"/>
    </location>
</feature>
<evidence type="ECO:0000256" key="4">
    <source>
        <dbReference type="ARBA" id="ARBA00023136"/>
    </source>
</evidence>
<accession>A0A8I6SB26</accession>
<evidence type="ECO:0000313" key="6">
    <source>
        <dbReference type="EnsemblMetazoa" id="XP_014260486.1"/>
    </source>
</evidence>
<dbReference type="RefSeq" id="XP_014260488.1">
    <property type="nucleotide sequence ID" value="XM_014405002.2"/>
</dbReference>
<feature type="transmembrane region" description="Helical" evidence="5">
    <location>
        <begin position="93"/>
        <end position="112"/>
    </location>
</feature>
<comment type="subcellular location">
    <subcellularLocation>
        <location evidence="1">Membrane</location>
        <topology evidence="1">Multi-pass membrane protein</topology>
    </subcellularLocation>
</comment>
<dbReference type="AlphaFoldDB" id="A0A8I6SB26"/>
<proteinExistence type="predicted"/>
<evidence type="ECO:0000313" key="7">
    <source>
        <dbReference type="Proteomes" id="UP000494040"/>
    </source>
</evidence>
<dbReference type="RefSeq" id="XP_014260486.1">
    <property type="nucleotide sequence ID" value="XM_014405000.2"/>
</dbReference>
<keyword evidence="2 5" id="KW-0812">Transmembrane</keyword>
<dbReference type="CDD" id="cd03127">
    <property type="entry name" value="tetraspanin_LEL"/>
    <property type="match status" value="1"/>
</dbReference>
<protein>
    <recommendedName>
        <fullName evidence="8">Tetraspanin</fullName>
    </recommendedName>
</protein>
<dbReference type="Proteomes" id="UP000494040">
    <property type="component" value="Unassembled WGS sequence"/>
</dbReference>
<keyword evidence="3 5" id="KW-1133">Transmembrane helix</keyword>
<evidence type="ECO:0008006" key="8">
    <source>
        <dbReference type="Google" id="ProtNLM"/>
    </source>
</evidence>
<dbReference type="Pfam" id="PF00335">
    <property type="entry name" value="Tetraspanin"/>
    <property type="match status" value="1"/>
</dbReference>
<dbReference type="RefSeq" id="XP_014260489.1">
    <property type="nucleotide sequence ID" value="XM_014405003.2"/>
</dbReference>